<dbReference type="Proteomes" id="UP000887580">
    <property type="component" value="Unplaced"/>
</dbReference>
<reference evidence="2" key="1">
    <citation type="submission" date="2022-11" db="UniProtKB">
        <authorList>
            <consortium name="WormBaseParasite"/>
        </authorList>
    </citation>
    <scope>IDENTIFICATION</scope>
</reference>
<evidence type="ECO:0000313" key="1">
    <source>
        <dbReference type="Proteomes" id="UP000887580"/>
    </source>
</evidence>
<proteinExistence type="predicted"/>
<accession>A0AC35ES83</accession>
<organism evidence="1 2">
    <name type="scientific">Panagrolaimus sp. PS1159</name>
    <dbReference type="NCBI Taxonomy" id="55785"/>
    <lineage>
        <taxon>Eukaryota</taxon>
        <taxon>Metazoa</taxon>
        <taxon>Ecdysozoa</taxon>
        <taxon>Nematoda</taxon>
        <taxon>Chromadorea</taxon>
        <taxon>Rhabditida</taxon>
        <taxon>Tylenchina</taxon>
        <taxon>Panagrolaimomorpha</taxon>
        <taxon>Panagrolaimoidea</taxon>
        <taxon>Panagrolaimidae</taxon>
        <taxon>Panagrolaimus</taxon>
    </lineage>
</organism>
<dbReference type="WBParaSite" id="PS1159_v2.g10345.t1">
    <property type="protein sequence ID" value="PS1159_v2.g10345.t1"/>
    <property type="gene ID" value="PS1159_v2.g10345"/>
</dbReference>
<name>A0AC35ES83_9BILA</name>
<protein>
    <submittedName>
        <fullName evidence="2">DUF3677 domain-containing protein</fullName>
    </submittedName>
</protein>
<sequence length="1749" mass="198269">MNKTQVNSSKLMSKLAAKLGPSVKRPLQTTSPAGPPAKKVNVSGGSPFLRKGGGGEEGAPKEKKEQKQIFELNSDWKNGVETLNGFTDFDDLAESATLSTCFSEKSIKIEGFVLAVIKAYIEGDKSDTEVLQKLATFINEHKIYCKLNNILQALFELLPTIEAKESMSAITSAISNLINSFDKFPNILFKLVMNDSCGKRLWVDQSDSTQLYYSIVSAFGSFTMPSIDMYQQAEIPWAKKVDYDKTAYPCKFDLSDDTLKQCINEAVVKVPQRCAEDASKSLIRTLLFMLQNKQIQRFTIKKLDTWLQNVKLQRSVMDLLLTLACNISDIVSAESREFLNDLILMQSFRSKQHLIVLQVSIDILYKNFPGVMAIFIDSILEAEFSPKIKLSHTYTLMHHLYSLNSADASKILADRFVRVLHQQKNVKQVRAFLREFTKTAFRGNDFHFDEFSRFIYEAVKEKVLFSEDFNITELFKNVVNLCSVLPLSAVVSNIKESGSLRRSGNALTSAQSEVLSRYHGQLRHFMAVSVEFLKWASSANLCQSSEAYVEAYNQLLYLGLGGYKSYSSCNDLWPTEVEYNSVFRIVQECVIDDGVLLPLVTNNGLNQVGADKILHLLELITRKVLSLSTIPSDHPLINVTNIKVLEKVLELSLVEPAEIDKPRISNREMYQRTWFLVYKWVVLNKNGVFKESYETFPLLKMMIHMTVINNFEFPLPMFDGKLAREIEAENSNQETIESETITSFQLLRPIKEESSQSNDSASSFCLFNPTGPPRKFSELFRNLHNFAKEYPIALYLCGIRTPDILGAISNDKLGDQALPMIQDAIIKHPTIVENLPLQTLSQLFFYDLINSDNHRRRSMDTSFIRTKLQKTLNETNVSTKEIIDYFLTKLCSHSSDDRHGALMAIQLLIGDNSTEEHPINAFSKLPLFNSMSDRICRELSYSVTIESDMKLVMDNISFIAKHMKSGDIHLIALRLTKIVERVGGKSEDHKQVHYALLEFFASYLKSLLSHTAAEIQKDESDSNDEILAVKIPQHSGQFNISSKVLTGMMTLLCESTGDTNGNNSNRELLLNTWFGTDKNQKPSVRRISDNSEVNILPDHLKRKMLASADERIVNSALLGMSVECALHFLEFSAITPFAYSKLLSIVNANKPPRGNLRAIATYVRAYKLKGAKGADEFLAYVDEVEGSSSSNEHLSLSHRSFTLDPPPSIHHSSVLIPDFNSSKPIRNFETSDSILEYLAEIEETNLSRIVFDPTWLNFIKILKKKEVATAVTNYLKKETNISEELLKIIILTFMDGYRINNVAFGPILAELAETFETNSKINSLLMNFIPKDIEMEEKGKEDISKLSANDILTKLSKTNENTPKSEITCLILRYRTLCPDIIESNISEADFRKKVMKIFSTNVPPIVKLIEDIATSPIRQTTIRVLKILLGSYVQSIVPSLVINFVDRCIKTIDPYLQIIPSTEQTIILIDYVIAEMSSVEQSKTESSLPEFFNVLEALNSKYGITEFKKVLQNISQRIETSLKPPMDEPHLLVLNRLVEELGNVFYGCEEVVEEFQKDSSNFTAKVYQPKTIATANLESYFAVVEIFDATSSGEQSRINSAIENLKRVSKNVPKVVAGHFQVMTDRIVPILAMTDKKHRDNQHIKLLEIGLEMVMETVPFSFQNSKSLNLFLRPYLEFFYGRITYSQRFERTFELLVECCLGYIMYNAKIGKEFLKNESQFFKAMKAHFNINELSVLIRQIDDIIIAK</sequence>
<evidence type="ECO:0000313" key="2">
    <source>
        <dbReference type="WBParaSite" id="PS1159_v2.g10345.t1"/>
    </source>
</evidence>